<organism evidence="8 9">
    <name type="scientific">Conidiobolus coronatus (strain ATCC 28846 / CBS 209.66 / NRRL 28638)</name>
    <name type="common">Delacroixia coronata</name>
    <dbReference type="NCBI Taxonomy" id="796925"/>
    <lineage>
        <taxon>Eukaryota</taxon>
        <taxon>Fungi</taxon>
        <taxon>Fungi incertae sedis</taxon>
        <taxon>Zoopagomycota</taxon>
        <taxon>Entomophthoromycotina</taxon>
        <taxon>Entomophthoromycetes</taxon>
        <taxon>Entomophthorales</taxon>
        <taxon>Ancylistaceae</taxon>
        <taxon>Conidiobolus</taxon>
    </lineage>
</organism>
<evidence type="ECO:0000256" key="1">
    <source>
        <dbReference type="ARBA" id="ARBA00022618"/>
    </source>
</evidence>
<dbReference type="Gene3D" id="1.10.472.10">
    <property type="entry name" value="Cyclin-like"/>
    <property type="match status" value="2"/>
</dbReference>
<feature type="compositionally biased region" description="Basic residues" evidence="5">
    <location>
        <begin position="35"/>
        <end position="45"/>
    </location>
</feature>
<name>A0A137P3E7_CONC2</name>
<evidence type="ECO:0000256" key="5">
    <source>
        <dbReference type="SAM" id="MobiDB-lite"/>
    </source>
</evidence>
<dbReference type="GO" id="GO:0051301">
    <property type="term" value="P:cell division"/>
    <property type="evidence" value="ECO:0007669"/>
    <property type="project" value="UniProtKB-KW"/>
</dbReference>
<keyword evidence="9" id="KW-1185">Reference proteome</keyword>
<dbReference type="GO" id="GO:0016538">
    <property type="term" value="F:cyclin-dependent protein serine/threonine kinase regulator activity"/>
    <property type="evidence" value="ECO:0007669"/>
    <property type="project" value="InterPro"/>
</dbReference>
<dbReference type="OrthoDB" id="3741480at2759"/>
<dbReference type="Proteomes" id="UP000070444">
    <property type="component" value="Unassembled WGS sequence"/>
</dbReference>
<dbReference type="STRING" id="796925.A0A137P3E7"/>
<evidence type="ECO:0000313" key="8">
    <source>
        <dbReference type="EMBL" id="KXN69424.1"/>
    </source>
</evidence>
<dbReference type="OMA" id="INWISEV"/>
<dbReference type="SMART" id="SM01332">
    <property type="entry name" value="Cyclin_C"/>
    <property type="match status" value="1"/>
</dbReference>
<dbReference type="InterPro" id="IPR006671">
    <property type="entry name" value="Cyclin_N"/>
</dbReference>
<evidence type="ECO:0000313" key="9">
    <source>
        <dbReference type="Proteomes" id="UP000070444"/>
    </source>
</evidence>
<accession>A0A137P3E7</accession>
<dbReference type="InterPro" id="IPR013763">
    <property type="entry name" value="Cyclin-like_dom"/>
</dbReference>
<dbReference type="InterPro" id="IPR046965">
    <property type="entry name" value="Cyclin_A/B-like"/>
</dbReference>
<evidence type="ECO:0000256" key="3">
    <source>
        <dbReference type="ARBA" id="ARBA00023306"/>
    </source>
</evidence>
<dbReference type="Pfam" id="PF02984">
    <property type="entry name" value="Cyclin_C"/>
    <property type="match status" value="1"/>
</dbReference>
<dbReference type="AlphaFoldDB" id="A0A137P3E7"/>
<keyword evidence="1" id="KW-0132">Cell division</keyword>
<feature type="region of interest" description="Disordered" evidence="5">
    <location>
        <begin position="84"/>
        <end position="139"/>
    </location>
</feature>
<feature type="domain" description="Cyclin C-terminal" evidence="7">
    <location>
        <begin position="293"/>
        <end position="407"/>
    </location>
</feature>
<evidence type="ECO:0000256" key="4">
    <source>
        <dbReference type="RuleBase" id="RU000383"/>
    </source>
</evidence>
<dbReference type="SMART" id="SM00385">
    <property type="entry name" value="CYCLIN"/>
    <property type="match status" value="2"/>
</dbReference>
<proteinExistence type="inferred from homology"/>
<keyword evidence="2 4" id="KW-0195">Cyclin</keyword>
<dbReference type="FunFam" id="1.10.472.10:FF:000001">
    <property type="entry name" value="G2/mitotic-specific cyclin"/>
    <property type="match status" value="1"/>
</dbReference>
<protein>
    <submittedName>
        <fullName evidence="8">Cyclin-like protein</fullName>
    </submittedName>
</protein>
<dbReference type="InterPro" id="IPR004367">
    <property type="entry name" value="Cyclin_C-dom"/>
</dbReference>
<dbReference type="InterPro" id="IPR039361">
    <property type="entry name" value="Cyclin"/>
</dbReference>
<sequence>MAQKRKSTRGKKEVASKLAGAQEVISKPDATVANKRQRRSTKRTKSAANTEIIVLSSEDEDSHQKAMRISTTPEIVAITSAKNLADSSDEEPLEANTSENSQLSRSKLQQVSSDETPVEAYTPDNIGCPDSDYSSDSENKVDSLAEFPWLRIPKDNIMMAPDYEEDYFKTVKELESKYVISAATEQQPYITPEMRITLINWLMEIHQNMGLALETLYSTVNLIDRCLSQRVFTQKDLNKVTMTCFFIMSKYEEVNPPRLSEIVELLEGEHDADEIKKAEIYIMGLNGYDLEYPGPMSFMRRANRADDQDDHYRTFCKFILETTLYYNDFISIEISKKTAAAYYIAKFVGGDLKWTKAHEYLTGYTARELQPVVDMIVTKIRSLDLGSMVYFKYSSDDMLQASPIICQSLTSFLGPLPLF</sequence>
<evidence type="ECO:0000256" key="2">
    <source>
        <dbReference type="ARBA" id="ARBA00023127"/>
    </source>
</evidence>
<feature type="region of interest" description="Disordered" evidence="5">
    <location>
        <begin position="1"/>
        <end position="71"/>
    </location>
</feature>
<dbReference type="PANTHER" id="PTHR10177">
    <property type="entry name" value="CYCLINS"/>
    <property type="match status" value="1"/>
</dbReference>
<dbReference type="SUPFAM" id="SSF47954">
    <property type="entry name" value="Cyclin-like"/>
    <property type="match status" value="2"/>
</dbReference>
<feature type="domain" description="Cyclin-like" evidence="6">
    <location>
        <begin position="200"/>
        <end position="284"/>
    </location>
</feature>
<dbReference type="InterPro" id="IPR036915">
    <property type="entry name" value="Cyclin-like_sf"/>
</dbReference>
<evidence type="ECO:0000259" key="7">
    <source>
        <dbReference type="SMART" id="SM01332"/>
    </source>
</evidence>
<dbReference type="Pfam" id="PF00134">
    <property type="entry name" value="Cyclin_N"/>
    <property type="match status" value="1"/>
</dbReference>
<feature type="domain" description="Cyclin-like" evidence="6">
    <location>
        <begin position="297"/>
        <end position="378"/>
    </location>
</feature>
<feature type="compositionally biased region" description="Polar residues" evidence="5">
    <location>
        <begin position="95"/>
        <end position="115"/>
    </location>
</feature>
<evidence type="ECO:0000259" key="6">
    <source>
        <dbReference type="SMART" id="SM00385"/>
    </source>
</evidence>
<reference evidence="8 9" key="1">
    <citation type="journal article" date="2015" name="Genome Biol. Evol.">
        <title>Phylogenomic analyses indicate that early fungi evolved digesting cell walls of algal ancestors of land plants.</title>
        <authorList>
            <person name="Chang Y."/>
            <person name="Wang S."/>
            <person name="Sekimoto S."/>
            <person name="Aerts A.L."/>
            <person name="Choi C."/>
            <person name="Clum A."/>
            <person name="LaButti K.M."/>
            <person name="Lindquist E.A."/>
            <person name="Yee Ngan C."/>
            <person name="Ohm R.A."/>
            <person name="Salamov A.A."/>
            <person name="Grigoriev I.V."/>
            <person name="Spatafora J.W."/>
            <person name="Berbee M.L."/>
        </authorList>
    </citation>
    <scope>NUCLEOTIDE SEQUENCE [LARGE SCALE GENOMIC DNA]</scope>
    <source>
        <strain evidence="8 9">NRRL 28638</strain>
    </source>
</reference>
<dbReference type="GO" id="GO:0044772">
    <property type="term" value="P:mitotic cell cycle phase transition"/>
    <property type="evidence" value="ECO:0007669"/>
    <property type="project" value="InterPro"/>
</dbReference>
<comment type="similarity">
    <text evidence="4">Belongs to the cyclin family.</text>
</comment>
<dbReference type="EMBL" id="KQ964535">
    <property type="protein sequence ID" value="KXN69424.1"/>
    <property type="molecule type" value="Genomic_DNA"/>
</dbReference>
<gene>
    <name evidence="8" type="ORF">CONCODRAFT_79314</name>
</gene>
<keyword evidence="3" id="KW-0131">Cell cycle</keyword>
<dbReference type="PIRSF" id="PIRSF001771">
    <property type="entry name" value="Cyclin_A_B_D_E"/>
    <property type="match status" value="1"/>
</dbReference>